<gene>
    <name evidence="3" type="ORF">PoB_002836500</name>
</gene>
<evidence type="ECO:0000259" key="2">
    <source>
        <dbReference type="PROSITE" id="PS50011"/>
    </source>
</evidence>
<dbReference type="PANTHER" id="PTHR22961">
    <property type="entry name" value="SER/THR PROTEIN KINASE-TRB"/>
    <property type="match status" value="1"/>
</dbReference>
<proteinExistence type="inferred from homology"/>
<dbReference type="InterPro" id="IPR000719">
    <property type="entry name" value="Prot_kinase_dom"/>
</dbReference>
<evidence type="ECO:0000313" key="3">
    <source>
        <dbReference type="EMBL" id="GFO01860.1"/>
    </source>
</evidence>
<dbReference type="PROSITE" id="PS50011">
    <property type="entry name" value="PROTEIN_KINASE_DOM"/>
    <property type="match status" value="1"/>
</dbReference>
<dbReference type="GO" id="GO:0031434">
    <property type="term" value="F:mitogen-activated protein kinase kinase binding"/>
    <property type="evidence" value="ECO:0007669"/>
    <property type="project" value="TreeGrafter"/>
</dbReference>
<dbReference type="Pfam" id="PF00069">
    <property type="entry name" value="Pkinase"/>
    <property type="match status" value="1"/>
</dbReference>
<dbReference type="SMART" id="SM00220">
    <property type="entry name" value="S_TKc"/>
    <property type="match status" value="1"/>
</dbReference>
<dbReference type="InterPro" id="IPR011009">
    <property type="entry name" value="Kinase-like_dom_sf"/>
</dbReference>
<accession>A0AAV4A4R9</accession>
<feature type="domain" description="Protein kinase" evidence="2">
    <location>
        <begin position="53"/>
        <end position="310"/>
    </location>
</feature>
<organism evidence="3 4">
    <name type="scientific">Plakobranchus ocellatus</name>
    <dbReference type="NCBI Taxonomy" id="259542"/>
    <lineage>
        <taxon>Eukaryota</taxon>
        <taxon>Metazoa</taxon>
        <taxon>Spiralia</taxon>
        <taxon>Lophotrochozoa</taxon>
        <taxon>Mollusca</taxon>
        <taxon>Gastropoda</taxon>
        <taxon>Heterobranchia</taxon>
        <taxon>Euthyneura</taxon>
        <taxon>Panpulmonata</taxon>
        <taxon>Sacoglossa</taxon>
        <taxon>Placobranchoidea</taxon>
        <taxon>Plakobranchidae</taxon>
        <taxon>Plakobranchus</taxon>
    </lineage>
</organism>
<protein>
    <submittedName>
        <fullName evidence="3">Tribbles-like protein 2</fullName>
    </submittedName>
</protein>
<dbReference type="FunFam" id="1.10.510.10:FF:000153">
    <property type="entry name" value="Tribbles homolog 2"/>
    <property type="match status" value="1"/>
</dbReference>
<keyword evidence="4" id="KW-1185">Reference proteome</keyword>
<dbReference type="GO" id="GO:0005634">
    <property type="term" value="C:nucleus"/>
    <property type="evidence" value="ECO:0007669"/>
    <property type="project" value="TreeGrafter"/>
</dbReference>
<dbReference type="Gene3D" id="1.10.510.10">
    <property type="entry name" value="Transferase(Phosphotransferase) domain 1"/>
    <property type="match status" value="1"/>
</dbReference>
<dbReference type="EMBL" id="BLXT01003539">
    <property type="protein sequence ID" value="GFO01860.1"/>
    <property type="molecule type" value="Genomic_DNA"/>
</dbReference>
<sequence>MNRQFQRPRLQISHGPKKKVEYEQPPNLGCLSPDLQPCSPPTFCHEPEEGALHEKFTHIGKYVVHQVNSSQDTCTAVNIVTGDEFRCKVLPLSSYRQELSPYLAIDGHPHVVGIWEIILDQSHAYVFFQRGFGDLHSYVREKKRLRQEEARELARQVVDAVQHCHESGLVLRDLKLRKFVFKNAERTELRLDGLEDAVVLDDDDQRADTLTDKYGCPAYVSPEILCARAGGYSGRRADLWSLGVMIYTMLVGRYPFHDRDPVMLFGKIRRGAYKIPDSVPARARCLIKNLLCQNPLERLSAEEVLEHPWFSRPLLHEPATRPSHSAKSSCDQMVPLFDCPASGAYPSSTKVSDEFLFDLSN</sequence>
<dbReference type="InterPro" id="IPR024104">
    <property type="entry name" value="Tribbles/Ser_Thr_kinase_40"/>
</dbReference>
<evidence type="ECO:0000256" key="1">
    <source>
        <dbReference type="ARBA" id="ARBA00038180"/>
    </source>
</evidence>
<comment type="caution">
    <text evidence="3">The sequence shown here is derived from an EMBL/GenBank/DDBJ whole genome shotgun (WGS) entry which is preliminary data.</text>
</comment>
<dbReference type="PANTHER" id="PTHR22961:SF13">
    <property type="entry name" value="TRIBBLES"/>
    <property type="match status" value="1"/>
</dbReference>
<reference evidence="3 4" key="1">
    <citation type="journal article" date="2021" name="Elife">
        <title>Chloroplast acquisition without the gene transfer in kleptoplastic sea slugs, Plakobranchus ocellatus.</title>
        <authorList>
            <person name="Maeda T."/>
            <person name="Takahashi S."/>
            <person name="Yoshida T."/>
            <person name="Shimamura S."/>
            <person name="Takaki Y."/>
            <person name="Nagai Y."/>
            <person name="Toyoda A."/>
            <person name="Suzuki Y."/>
            <person name="Arimoto A."/>
            <person name="Ishii H."/>
            <person name="Satoh N."/>
            <person name="Nishiyama T."/>
            <person name="Hasebe M."/>
            <person name="Maruyama T."/>
            <person name="Minagawa J."/>
            <person name="Obokata J."/>
            <person name="Shigenobu S."/>
        </authorList>
    </citation>
    <scope>NUCLEOTIDE SEQUENCE [LARGE SCALE GENOMIC DNA]</scope>
</reference>
<dbReference type="Gene3D" id="3.30.200.20">
    <property type="entry name" value="Phosphorylase Kinase, domain 1"/>
    <property type="match status" value="1"/>
</dbReference>
<comment type="similarity">
    <text evidence="1">Belongs to the protein kinase superfamily. CAMK Ser/Thr protein kinase family. Tribbles subfamily.</text>
</comment>
<dbReference type="AlphaFoldDB" id="A0AAV4A4R9"/>
<dbReference type="SUPFAM" id="SSF56112">
    <property type="entry name" value="Protein kinase-like (PK-like)"/>
    <property type="match status" value="1"/>
</dbReference>
<evidence type="ECO:0000313" key="4">
    <source>
        <dbReference type="Proteomes" id="UP000735302"/>
    </source>
</evidence>
<name>A0AAV4A4R9_9GAST</name>
<dbReference type="GO" id="GO:0004672">
    <property type="term" value="F:protein kinase activity"/>
    <property type="evidence" value="ECO:0007669"/>
    <property type="project" value="InterPro"/>
</dbReference>
<dbReference type="GO" id="GO:0005524">
    <property type="term" value="F:ATP binding"/>
    <property type="evidence" value="ECO:0007669"/>
    <property type="project" value="InterPro"/>
</dbReference>
<dbReference type="GO" id="GO:0032436">
    <property type="term" value="P:positive regulation of proteasomal ubiquitin-dependent protein catabolic process"/>
    <property type="evidence" value="ECO:0007669"/>
    <property type="project" value="TreeGrafter"/>
</dbReference>
<dbReference type="Proteomes" id="UP000735302">
    <property type="component" value="Unassembled WGS sequence"/>
</dbReference>